<evidence type="ECO:0000313" key="1">
    <source>
        <dbReference type="EMBL" id="SDP62182.1"/>
    </source>
</evidence>
<keyword evidence="2" id="KW-1185">Reference proteome</keyword>
<sequence>MGTSLMTEAYYSFDRHSQFETDQAQRDEANHLIDDCAQAADRFGARRFPAKSTPVPTIAQLPAAGSHHSAVIPNCHEF</sequence>
<name>A0A1H0U7A6_9ACTN</name>
<proteinExistence type="predicted"/>
<dbReference type="EMBL" id="FNJR01000006">
    <property type="protein sequence ID" value="SDP62182.1"/>
    <property type="molecule type" value="Genomic_DNA"/>
</dbReference>
<protein>
    <submittedName>
        <fullName evidence="1">Uncharacterized protein</fullName>
    </submittedName>
</protein>
<reference evidence="2" key="1">
    <citation type="submission" date="2016-10" db="EMBL/GenBank/DDBJ databases">
        <authorList>
            <person name="Varghese N."/>
            <person name="Submissions S."/>
        </authorList>
    </citation>
    <scope>NUCLEOTIDE SEQUENCE [LARGE SCALE GENOMIC DNA]</scope>
    <source>
        <strain evidence="2">DSM 46732</strain>
    </source>
</reference>
<gene>
    <name evidence="1" type="ORF">SAMN04487905_106105</name>
</gene>
<evidence type="ECO:0000313" key="2">
    <source>
        <dbReference type="Proteomes" id="UP000199497"/>
    </source>
</evidence>
<dbReference type="AlphaFoldDB" id="A0A1H0U7A6"/>
<accession>A0A1H0U7A6</accession>
<dbReference type="Proteomes" id="UP000199497">
    <property type="component" value="Unassembled WGS sequence"/>
</dbReference>
<dbReference type="STRING" id="405564.SAMN04487905_106105"/>
<organism evidence="1 2">
    <name type="scientific">Actinopolyspora xinjiangensis</name>
    <dbReference type="NCBI Taxonomy" id="405564"/>
    <lineage>
        <taxon>Bacteria</taxon>
        <taxon>Bacillati</taxon>
        <taxon>Actinomycetota</taxon>
        <taxon>Actinomycetes</taxon>
        <taxon>Actinopolysporales</taxon>
        <taxon>Actinopolysporaceae</taxon>
        <taxon>Actinopolyspora</taxon>
    </lineage>
</organism>